<dbReference type="RefSeq" id="WP_339093591.1">
    <property type="nucleotide sequence ID" value="NZ_LR743508.1"/>
</dbReference>
<dbReference type="GO" id="GO:0003677">
    <property type="term" value="F:DNA binding"/>
    <property type="evidence" value="ECO:0007669"/>
    <property type="project" value="UniProtKB-KW"/>
</dbReference>
<dbReference type="InterPro" id="IPR000847">
    <property type="entry name" value="LysR_HTH_N"/>
</dbReference>
<feature type="domain" description="HTH lysR-type" evidence="5">
    <location>
        <begin position="7"/>
        <end position="64"/>
    </location>
</feature>
<keyword evidence="2" id="KW-0805">Transcription regulation</keyword>
<dbReference type="Pfam" id="PF00126">
    <property type="entry name" value="HTH_1"/>
    <property type="match status" value="1"/>
</dbReference>
<proteinExistence type="inferred from homology"/>
<sequence length="293" mass="32176">MQKAHRISLNAVRVFATVARTGSLTAAGDALCVTSSAVSHQLRKLEDELGVDLLRRGSNTISLTDAGRRFHEEVAPAIALIERSTDALRRDETEISVQASTSFAVRWLIPGLDRFRAVCPEARVRVETGPARGFLVAPFCDVGIRYFRDDEAAEGWAMLACDTSRPVVAPRLLPQGPDVQRIAISDLPAIQRAAGNRDWALWGERHDISLADLRFTHAFDTDDAALHACVAGLGMVLAPPVLTAREIRSGILAVLPGFEPVSIGSYRYQRRSESRVARRFCEWMEAEMRSLAG</sequence>
<evidence type="ECO:0000256" key="2">
    <source>
        <dbReference type="ARBA" id="ARBA00023015"/>
    </source>
</evidence>
<dbReference type="InterPro" id="IPR036388">
    <property type="entry name" value="WH-like_DNA-bd_sf"/>
</dbReference>
<dbReference type="FunFam" id="1.10.10.10:FF:000001">
    <property type="entry name" value="LysR family transcriptional regulator"/>
    <property type="match status" value="1"/>
</dbReference>
<dbReference type="PROSITE" id="PS50931">
    <property type="entry name" value="HTH_LYSR"/>
    <property type="match status" value="1"/>
</dbReference>
<dbReference type="PANTHER" id="PTHR30537">
    <property type="entry name" value="HTH-TYPE TRANSCRIPTIONAL REGULATOR"/>
    <property type="match status" value="1"/>
</dbReference>
<dbReference type="Gene3D" id="3.40.190.10">
    <property type="entry name" value="Periplasmic binding protein-like II"/>
    <property type="match status" value="2"/>
</dbReference>
<evidence type="ECO:0000256" key="3">
    <source>
        <dbReference type="ARBA" id="ARBA00023125"/>
    </source>
</evidence>
<dbReference type="SUPFAM" id="SSF53850">
    <property type="entry name" value="Periplasmic binding protein-like II"/>
    <property type="match status" value="1"/>
</dbReference>
<dbReference type="SUPFAM" id="SSF46785">
    <property type="entry name" value="Winged helix' DNA-binding domain"/>
    <property type="match status" value="1"/>
</dbReference>
<dbReference type="InterPro" id="IPR005119">
    <property type="entry name" value="LysR_subst-bd"/>
</dbReference>
<name>A0A679JTS5_VARPD</name>
<gene>
    <name evidence="6" type="primary">gcvA_14</name>
    <name evidence="6" type="ORF">VVAX_05914</name>
</gene>
<accession>A0A679JTS5</accession>
<dbReference type="GO" id="GO:0003700">
    <property type="term" value="F:DNA-binding transcription factor activity"/>
    <property type="evidence" value="ECO:0007669"/>
    <property type="project" value="InterPro"/>
</dbReference>
<evidence type="ECO:0000259" key="5">
    <source>
        <dbReference type="PROSITE" id="PS50931"/>
    </source>
</evidence>
<dbReference type="Gene3D" id="1.10.10.10">
    <property type="entry name" value="Winged helix-like DNA-binding domain superfamily/Winged helix DNA-binding domain"/>
    <property type="match status" value="1"/>
</dbReference>
<dbReference type="AlphaFoldDB" id="A0A679JTS5"/>
<dbReference type="InterPro" id="IPR036390">
    <property type="entry name" value="WH_DNA-bd_sf"/>
</dbReference>
<reference evidence="6" key="1">
    <citation type="submission" date="2019-12" db="EMBL/GenBank/DDBJ databases">
        <authorList>
            <person name="Cremers G."/>
        </authorList>
    </citation>
    <scope>NUCLEOTIDE SEQUENCE</scope>
    <source>
        <strain evidence="6">Vvax</strain>
    </source>
</reference>
<dbReference type="Pfam" id="PF03466">
    <property type="entry name" value="LysR_substrate"/>
    <property type="match status" value="1"/>
</dbReference>
<evidence type="ECO:0000256" key="1">
    <source>
        <dbReference type="ARBA" id="ARBA00009437"/>
    </source>
</evidence>
<dbReference type="InterPro" id="IPR058163">
    <property type="entry name" value="LysR-type_TF_proteobact-type"/>
</dbReference>
<dbReference type="EMBL" id="LR743508">
    <property type="protein sequence ID" value="CAA2109643.1"/>
    <property type="molecule type" value="Genomic_DNA"/>
</dbReference>
<evidence type="ECO:0000313" key="6">
    <source>
        <dbReference type="EMBL" id="CAA2109643.1"/>
    </source>
</evidence>
<evidence type="ECO:0000256" key="4">
    <source>
        <dbReference type="ARBA" id="ARBA00023163"/>
    </source>
</evidence>
<organism evidence="6">
    <name type="scientific">Variovorax paradoxus</name>
    <dbReference type="NCBI Taxonomy" id="34073"/>
    <lineage>
        <taxon>Bacteria</taxon>
        <taxon>Pseudomonadati</taxon>
        <taxon>Pseudomonadota</taxon>
        <taxon>Betaproteobacteria</taxon>
        <taxon>Burkholderiales</taxon>
        <taxon>Comamonadaceae</taxon>
        <taxon>Variovorax</taxon>
    </lineage>
</organism>
<keyword evidence="4" id="KW-0804">Transcription</keyword>
<keyword evidence="3" id="KW-0238">DNA-binding</keyword>
<comment type="similarity">
    <text evidence="1">Belongs to the LysR transcriptional regulatory family.</text>
</comment>
<dbReference type="PANTHER" id="PTHR30537:SF5">
    <property type="entry name" value="HTH-TYPE TRANSCRIPTIONAL ACTIVATOR TTDR-RELATED"/>
    <property type="match status" value="1"/>
</dbReference>
<protein>
    <submittedName>
        <fullName evidence="6">Glycine cleavage system transcriptional activator</fullName>
    </submittedName>
</protein>